<dbReference type="Gene3D" id="1.10.486.10">
    <property type="entry name" value="PCRA, domain 4"/>
    <property type="match status" value="1"/>
</dbReference>
<evidence type="ECO:0000259" key="12">
    <source>
        <dbReference type="PROSITE" id="PS51217"/>
    </source>
</evidence>
<evidence type="ECO:0000256" key="9">
    <source>
        <dbReference type="PROSITE-ProRule" id="PRU00560"/>
    </source>
</evidence>
<dbReference type="InterPro" id="IPR027417">
    <property type="entry name" value="P-loop_NTPase"/>
</dbReference>
<evidence type="ECO:0000256" key="7">
    <source>
        <dbReference type="ARBA" id="ARBA00034808"/>
    </source>
</evidence>
<evidence type="ECO:0000313" key="13">
    <source>
        <dbReference type="EMBL" id="BDZ41023.1"/>
    </source>
</evidence>
<feature type="compositionally biased region" description="Low complexity" evidence="10">
    <location>
        <begin position="256"/>
        <end position="266"/>
    </location>
</feature>
<feature type="region of interest" description="Disordered" evidence="10">
    <location>
        <begin position="539"/>
        <end position="625"/>
    </location>
</feature>
<evidence type="ECO:0000256" key="5">
    <source>
        <dbReference type="ARBA" id="ARBA00023235"/>
    </source>
</evidence>
<dbReference type="PANTHER" id="PTHR11070">
    <property type="entry name" value="UVRD / RECB / PCRA DNA HELICASE FAMILY MEMBER"/>
    <property type="match status" value="1"/>
</dbReference>
<proteinExistence type="predicted"/>
<dbReference type="EC" id="5.6.2.4" evidence="7"/>
<evidence type="ECO:0000256" key="8">
    <source>
        <dbReference type="ARBA" id="ARBA00048988"/>
    </source>
</evidence>
<evidence type="ECO:0000256" key="6">
    <source>
        <dbReference type="ARBA" id="ARBA00034617"/>
    </source>
</evidence>
<feature type="domain" description="UvrD-like helicase C-terminal" evidence="12">
    <location>
        <begin position="77"/>
        <end position="432"/>
    </location>
</feature>
<dbReference type="Proteomes" id="UP001321475">
    <property type="component" value="Chromosome"/>
</dbReference>
<keyword evidence="4 9" id="KW-0067">ATP-binding</keyword>
<dbReference type="EMBL" id="AP027729">
    <property type="protein sequence ID" value="BDZ41023.1"/>
    <property type="molecule type" value="Genomic_DNA"/>
</dbReference>
<keyword evidence="1 9" id="KW-0547">Nucleotide-binding</keyword>
<organism evidence="13 14">
    <name type="scientific">Paraoerskovia sediminicola</name>
    <dbReference type="NCBI Taxonomy" id="1138587"/>
    <lineage>
        <taxon>Bacteria</taxon>
        <taxon>Bacillati</taxon>
        <taxon>Actinomycetota</taxon>
        <taxon>Actinomycetes</taxon>
        <taxon>Micrococcales</taxon>
        <taxon>Cellulomonadaceae</taxon>
        <taxon>Paraoerskovia</taxon>
    </lineage>
</organism>
<dbReference type="PROSITE" id="PS51198">
    <property type="entry name" value="UVRD_HELICASE_ATP_BIND"/>
    <property type="match status" value="1"/>
</dbReference>
<name>A0ABM8FZ08_9CELL</name>
<gene>
    <name evidence="13" type="ORF">GCM10025865_03220</name>
</gene>
<keyword evidence="2 9" id="KW-0378">Hydrolase</keyword>
<dbReference type="InterPro" id="IPR000212">
    <property type="entry name" value="DNA_helicase_UvrD/REP"/>
</dbReference>
<dbReference type="PANTHER" id="PTHR11070:SF55">
    <property type="entry name" value="DNA 3'-5' HELICASE"/>
    <property type="match status" value="1"/>
</dbReference>
<dbReference type="PROSITE" id="PS51217">
    <property type="entry name" value="UVRD_HELICASE_CTER"/>
    <property type="match status" value="1"/>
</dbReference>
<evidence type="ECO:0000256" key="1">
    <source>
        <dbReference type="ARBA" id="ARBA00022741"/>
    </source>
</evidence>
<comment type="caution">
    <text evidence="9">Lacks conserved residue(s) required for the propagation of feature annotation.</text>
</comment>
<dbReference type="InterPro" id="IPR014016">
    <property type="entry name" value="UvrD-like_ATP-bd"/>
</dbReference>
<sequence>MVLLDEYQDTSYAQTELLSALFADGHPVTAVGDPNQSIYGWRGASASGLARFPERFRDSSGSPAAVGYLSTSWRNDAAVLDAANLVAAPLRSESRVEVPALVTRPGGGVGSVVATYAATLDEEVAAVADHVAARWRPGSGRGGAGRVTAAVLCRARNQFVPVETALRARGLPVEVVGLGGLLSTPEVVDVVALLEAAHDPSRGDSLARILTGPRIALGPADLHALASRAADLARADAGRRLDRHVTSHPDVRTEPPGEGAPAADDAGGPGAPTPVTIEGDVVDHRSIVDALDDLPAPGKPARDGRVLSAAAHARLTALAATLRELRSETYLSLPELVGQAERALGLDIEVEVAARLSARAGEVVGSGDRGRAHLDAFADVTAGFASHADTPTLGAFLAWLGAASAQERGLDLPLREPDPDAVQVVTIHAAKGLEWDVVAVTGMSAGVFPSCAVGADGPKDSGWLTGLGVLPFPLRGDSADLPRLPIREQADSKDLHDALGTFKLAAGEHEVAEERRLAYVAMTRARESLLLAGAWWRGGASPCRRPRSSSSSPRRASSTPPAGRAAPRTPSAPTVRFPPRPGPSRTRPRARTRCSVAPPREWRRRPPTAGRPIRIVRRNPRPSTI</sequence>
<accession>A0ABM8FZ08</accession>
<keyword evidence="3 9" id="KW-0347">Helicase</keyword>
<feature type="compositionally biased region" description="Low complexity" evidence="10">
    <location>
        <begin position="539"/>
        <end position="574"/>
    </location>
</feature>
<dbReference type="SUPFAM" id="SSF52540">
    <property type="entry name" value="P-loop containing nucleoside triphosphate hydrolases"/>
    <property type="match status" value="1"/>
</dbReference>
<evidence type="ECO:0000256" key="3">
    <source>
        <dbReference type="ARBA" id="ARBA00022806"/>
    </source>
</evidence>
<protein>
    <recommendedName>
        <fullName evidence="7">DNA 3'-5' helicase</fullName>
        <ecNumber evidence="7">5.6.2.4</ecNumber>
    </recommendedName>
</protein>
<dbReference type="Gene3D" id="3.40.50.300">
    <property type="entry name" value="P-loop containing nucleotide triphosphate hydrolases"/>
    <property type="match status" value="3"/>
</dbReference>
<feature type="region of interest" description="Disordered" evidence="10">
    <location>
        <begin position="239"/>
        <end position="273"/>
    </location>
</feature>
<evidence type="ECO:0000259" key="11">
    <source>
        <dbReference type="PROSITE" id="PS51198"/>
    </source>
</evidence>
<evidence type="ECO:0000256" key="10">
    <source>
        <dbReference type="SAM" id="MobiDB-lite"/>
    </source>
</evidence>
<keyword evidence="14" id="KW-1185">Reference proteome</keyword>
<feature type="compositionally biased region" description="Basic and acidic residues" evidence="10">
    <location>
        <begin position="239"/>
        <end position="255"/>
    </location>
</feature>
<reference evidence="14" key="1">
    <citation type="journal article" date="2019" name="Int. J. Syst. Evol. Microbiol.">
        <title>The Global Catalogue of Microorganisms (GCM) 10K type strain sequencing project: providing services to taxonomists for standard genome sequencing and annotation.</title>
        <authorList>
            <consortium name="The Broad Institute Genomics Platform"/>
            <consortium name="The Broad Institute Genome Sequencing Center for Infectious Disease"/>
            <person name="Wu L."/>
            <person name="Ma J."/>
        </authorList>
    </citation>
    <scope>NUCLEOTIDE SEQUENCE [LARGE SCALE GENOMIC DNA]</scope>
    <source>
        <strain evidence="14">NBRC 108565</strain>
    </source>
</reference>
<feature type="compositionally biased region" description="Basic residues" evidence="10">
    <location>
        <begin position="614"/>
        <end position="625"/>
    </location>
</feature>
<comment type="catalytic activity">
    <reaction evidence="8">
        <text>ATP + H2O = ADP + phosphate + H(+)</text>
        <dbReference type="Rhea" id="RHEA:13065"/>
        <dbReference type="ChEBI" id="CHEBI:15377"/>
        <dbReference type="ChEBI" id="CHEBI:15378"/>
        <dbReference type="ChEBI" id="CHEBI:30616"/>
        <dbReference type="ChEBI" id="CHEBI:43474"/>
        <dbReference type="ChEBI" id="CHEBI:456216"/>
        <dbReference type="EC" id="5.6.2.4"/>
    </reaction>
</comment>
<evidence type="ECO:0000313" key="14">
    <source>
        <dbReference type="Proteomes" id="UP001321475"/>
    </source>
</evidence>
<feature type="domain" description="UvrD-like helicase ATP-binding" evidence="11">
    <location>
        <begin position="1"/>
        <end position="76"/>
    </location>
</feature>
<dbReference type="Pfam" id="PF13361">
    <property type="entry name" value="UvrD_C"/>
    <property type="match status" value="2"/>
</dbReference>
<evidence type="ECO:0000256" key="2">
    <source>
        <dbReference type="ARBA" id="ARBA00022801"/>
    </source>
</evidence>
<dbReference type="InterPro" id="IPR014017">
    <property type="entry name" value="DNA_helicase_UvrD-like_C"/>
</dbReference>
<comment type="catalytic activity">
    <reaction evidence="6">
        <text>Couples ATP hydrolysis with the unwinding of duplex DNA by translocating in the 3'-5' direction.</text>
        <dbReference type="EC" id="5.6.2.4"/>
    </reaction>
</comment>
<dbReference type="Pfam" id="PF00580">
    <property type="entry name" value="UvrD-helicase"/>
    <property type="match status" value="1"/>
</dbReference>
<keyword evidence="5" id="KW-0413">Isomerase</keyword>
<evidence type="ECO:0000256" key="4">
    <source>
        <dbReference type="ARBA" id="ARBA00022840"/>
    </source>
</evidence>